<evidence type="ECO:0000313" key="1">
    <source>
        <dbReference type="EMBL" id="OAQ59006.2"/>
    </source>
</evidence>
<organism evidence="1 2">
    <name type="scientific">Pochonia chlamydosporia 170</name>
    <dbReference type="NCBI Taxonomy" id="1380566"/>
    <lineage>
        <taxon>Eukaryota</taxon>
        <taxon>Fungi</taxon>
        <taxon>Dikarya</taxon>
        <taxon>Ascomycota</taxon>
        <taxon>Pezizomycotina</taxon>
        <taxon>Sordariomycetes</taxon>
        <taxon>Hypocreomycetidae</taxon>
        <taxon>Hypocreales</taxon>
        <taxon>Clavicipitaceae</taxon>
        <taxon>Pochonia</taxon>
    </lineage>
</organism>
<comment type="caution">
    <text evidence="1">The sequence shown here is derived from an EMBL/GenBank/DDBJ whole genome shotgun (WGS) entry which is preliminary data.</text>
</comment>
<dbReference type="EMBL" id="LSBJ02000012">
    <property type="protein sequence ID" value="OAQ59006.2"/>
    <property type="molecule type" value="Genomic_DNA"/>
</dbReference>
<name>A0A179F0N8_METCM</name>
<reference evidence="1 2" key="1">
    <citation type="journal article" date="2016" name="PLoS Pathog.">
        <title>Biosynthesis of antibiotic leucinostatins in bio-control fungus Purpureocillium lilacinum and their inhibition on phytophthora revealed by genome mining.</title>
        <authorList>
            <person name="Wang G."/>
            <person name="Liu Z."/>
            <person name="Lin R."/>
            <person name="Li E."/>
            <person name="Mao Z."/>
            <person name="Ling J."/>
            <person name="Yang Y."/>
            <person name="Yin W.B."/>
            <person name="Xie B."/>
        </authorList>
    </citation>
    <scope>NUCLEOTIDE SEQUENCE [LARGE SCALE GENOMIC DNA]</scope>
    <source>
        <strain evidence="1">170</strain>
    </source>
</reference>
<gene>
    <name evidence="1" type="ORF">VFPPC_11503</name>
</gene>
<keyword evidence="2" id="KW-1185">Reference proteome</keyword>
<dbReference type="OrthoDB" id="4968916at2759"/>
<dbReference type="RefSeq" id="XP_018137086.2">
    <property type="nucleotide sequence ID" value="XM_018289671.2"/>
</dbReference>
<proteinExistence type="predicted"/>
<evidence type="ECO:0000313" key="2">
    <source>
        <dbReference type="Proteomes" id="UP000078397"/>
    </source>
</evidence>
<dbReference type="Proteomes" id="UP000078397">
    <property type="component" value="Unassembled WGS sequence"/>
</dbReference>
<protein>
    <submittedName>
        <fullName evidence="1">Uncharacterized protein</fullName>
    </submittedName>
</protein>
<sequence length="234" mass="27133">MKPPTNFWKDYIFANEAWPEKILSIKNYDYHKPPSISALSPDLPQILKGNTKGTFVTLLLHDDTGDLPKPVYGLRKRFYQSLKPYSKEGQERYTVLLTESGITLHILDAIEPDYGHPYITLPDPKRLFELDEAGGLRTYIIDYSTNKMRTIKSRRICGMQGETAKQKRNVAEICCINLKIGPEGASKQRVFMSASRVTRVVRLEEKKKITGWKPIADDEQEELWLHYRRYSEKH</sequence>
<dbReference type="KEGG" id="pchm:VFPPC_11503"/>
<dbReference type="AlphaFoldDB" id="A0A179F0N8"/>
<dbReference type="GeneID" id="28853665"/>
<accession>A0A179F0N8</accession>